<feature type="compositionally biased region" description="Low complexity" evidence="3">
    <location>
        <begin position="1"/>
        <end position="18"/>
    </location>
</feature>
<keyword evidence="1 2" id="KW-0694">RNA-binding</keyword>
<dbReference type="GO" id="GO:0003723">
    <property type="term" value="F:RNA binding"/>
    <property type="evidence" value="ECO:0007669"/>
    <property type="project" value="UniProtKB-UniRule"/>
</dbReference>
<dbReference type="Pfam" id="PF00076">
    <property type="entry name" value="RRM_1"/>
    <property type="match status" value="2"/>
</dbReference>
<comment type="caution">
    <text evidence="5">The sequence shown here is derived from an EMBL/GenBank/DDBJ whole genome shotgun (WGS) entry which is preliminary data.</text>
</comment>
<evidence type="ECO:0000256" key="1">
    <source>
        <dbReference type="ARBA" id="ARBA00022884"/>
    </source>
</evidence>
<feature type="compositionally biased region" description="Basic and acidic residues" evidence="3">
    <location>
        <begin position="82"/>
        <end position="100"/>
    </location>
</feature>
<keyword evidence="6" id="KW-1185">Reference proteome</keyword>
<dbReference type="PROSITE" id="PS50102">
    <property type="entry name" value="RRM"/>
    <property type="match status" value="2"/>
</dbReference>
<organism evidence="5 6">
    <name type="scientific">Trametes cubensis</name>
    <dbReference type="NCBI Taxonomy" id="1111947"/>
    <lineage>
        <taxon>Eukaryota</taxon>
        <taxon>Fungi</taxon>
        <taxon>Dikarya</taxon>
        <taxon>Basidiomycota</taxon>
        <taxon>Agaricomycotina</taxon>
        <taxon>Agaricomycetes</taxon>
        <taxon>Polyporales</taxon>
        <taxon>Polyporaceae</taxon>
        <taxon>Trametes</taxon>
    </lineage>
</organism>
<feature type="compositionally biased region" description="Basic and acidic residues" evidence="3">
    <location>
        <begin position="361"/>
        <end position="371"/>
    </location>
</feature>
<dbReference type="SMART" id="SM00360">
    <property type="entry name" value="RRM"/>
    <property type="match status" value="2"/>
</dbReference>
<dbReference type="Gene3D" id="3.30.70.330">
    <property type="match status" value="2"/>
</dbReference>
<gene>
    <name evidence="5" type="ORF">ONZ51_g2352</name>
</gene>
<dbReference type="Proteomes" id="UP001215151">
    <property type="component" value="Unassembled WGS sequence"/>
</dbReference>
<feature type="compositionally biased region" description="Low complexity" evidence="3">
    <location>
        <begin position="216"/>
        <end position="225"/>
    </location>
</feature>
<proteinExistence type="predicted"/>
<accession>A0AAD7U249</accession>
<feature type="domain" description="RRM" evidence="4">
    <location>
        <begin position="250"/>
        <end position="335"/>
    </location>
</feature>
<feature type="compositionally biased region" description="Acidic residues" evidence="3">
    <location>
        <begin position="60"/>
        <end position="69"/>
    </location>
</feature>
<evidence type="ECO:0000256" key="2">
    <source>
        <dbReference type="PROSITE-ProRule" id="PRU00176"/>
    </source>
</evidence>
<dbReference type="InterPro" id="IPR000504">
    <property type="entry name" value="RRM_dom"/>
</dbReference>
<dbReference type="SUPFAM" id="SSF54928">
    <property type="entry name" value="RNA-binding domain, RBD"/>
    <property type="match status" value="1"/>
</dbReference>
<feature type="domain" description="RRM" evidence="4">
    <location>
        <begin position="121"/>
        <end position="207"/>
    </location>
</feature>
<sequence>MSSSTSGSSSDSERASSSSPPPHKRKRVSEEETSDESDNESSSSESDSEGSADDSSSSESEQENEDDGEPVLSHAERRRQKKKEERAAKKSAAPKDDTKKGKAKVKNTAELPPSKVPKRQNSVWVGNLSYKTTPVSLRGFFEGVGEITRIHMPMKMVTGGPDDKRPRQENRGFAYVDFATPDAKTVAISLSERPLDGRRLLIKDGDDFKGRPTPAPAAEGEGTEATAAKNAGLSKTAQKILRVQKQPPGPTLFFGNLGFETTENSIRELLDSHRPKGSEEKWIRKVRMGTFEDSGKCKGWAFVDFTSIEHATAALTNPRNHQLDGRKLVVEYASPEAVRRGGGGPPRADKDQKGRGQRPGTKRDRPARNDDADGAEGEGSPAKRRRTEEREGAGESRAASRGKRADGAGKGGKNPRVRAKPGAALAQAKREDVAIVPSQGKKIVFS</sequence>
<reference evidence="5" key="1">
    <citation type="submission" date="2022-11" db="EMBL/GenBank/DDBJ databases">
        <title>Genome Sequence of Cubamyces cubensis.</title>
        <authorList>
            <person name="Buettner E."/>
        </authorList>
    </citation>
    <scope>NUCLEOTIDE SEQUENCE</scope>
    <source>
        <strain evidence="5">MPL-01</strain>
    </source>
</reference>
<dbReference type="GO" id="GO:0005730">
    <property type="term" value="C:nucleolus"/>
    <property type="evidence" value="ECO:0007669"/>
    <property type="project" value="TreeGrafter"/>
</dbReference>
<name>A0AAD7U249_9APHY</name>
<feature type="region of interest" description="Disordered" evidence="3">
    <location>
        <begin position="202"/>
        <end position="225"/>
    </location>
</feature>
<evidence type="ECO:0000256" key="3">
    <source>
        <dbReference type="SAM" id="MobiDB-lite"/>
    </source>
</evidence>
<dbReference type="InterPro" id="IPR012677">
    <property type="entry name" value="Nucleotide-bd_a/b_plait_sf"/>
</dbReference>
<protein>
    <recommendedName>
        <fullName evidence="4">RRM domain-containing protein</fullName>
    </recommendedName>
</protein>
<dbReference type="PANTHER" id="PTHR23236:SF95">
    <property type="entry name" value="NUCLEOLAR PROTEIN 13"/>
    <property type="match status" value="1"/>
</dbReference>
<evidence type="ECO:0000313" key="6">
    <source>
        <dbReference type="Proteomes" id="UP001215151"/>
    </source>
</evidence>
<dbReference type="InterPro" id="IPR035979">
    <property type="entry name" value="RBD_domain_sf"/>
</dbReference>
<evidence type="ECO:0000259" key="4">
    <source>
        <dbReference type="PROSITE" id="PS50102"/>
    </source>
</evidence>
<evidence type="ECO:0000313" key="5">
    <source>
        <dbReference type="EMBL" id="KAJ8494437.1"/>
    </source>
</evidence>
<dbReference type="AlphaFoldDB" id="A0AAD7U249"/>
<dbReference type="PANTHER" id="PTHR23236">
    <property type="entry name" value="EUKARYOTIC TRANSLATION INITIATION FACTOR 4B/4H"/>
    <property type="match status" value="1"/>
</dbReference>
<feature type="region of interest" description="Disordered" evidence="3">
    <location>
        <begin position="334"/>
        <end position="446"/>
    </location>
</feature>
<dbReference type="EMBL" id="JAPEVG010000036">
    <property type="protein sequence ID" value="KAJ8494437.1"/>
    <property type="molecule type" value="Genomic_DNA"/>
</dbReference>
<feature type="region of interest" description="Disordered" evidence="3">
    <location>
        <begin position="1"/>
        <end position="119"/>
    </location>
</feature>